<evidence type="ECO:0000256" key="2">
    <source>
        <dbReference type="ARBA" id="ARBA00023015"/>
    </source>
</evidence>
<protein>
    <recommendedName>
        <fullName evidence="7">BHLH domain-containing protein</fullName>
    </recommendedName>
</protein>
<feature type="region of interest" description="Disordered" evidence="5">
    <location>
        <begin position="52"/>
        <end position="77"/>
    </location>
</feature>
<dbReference type="InterPro" id="IPR036638">
    <property type="entry name" value="HLH_DNA-bd_sf"/>
</dbReference>
<evidence type="ECO:0008006" key="7">
    <source>
        <dbReference type="Google" id="ProtNLM"/>
    </source>
</evidence>
<keyword evidence="4" id="KW-0539">Nucleus</keyword>
<dbReference type="SUPFAM" id="SSF47459">
    <property type="entry name" value="HLH, helix-loop-helix DNA-binding domain"/>
    <property type="match status" value="1"/>
</dbReference>
<comment type="subcellular location">
    <subcellularLocation>
        <location evidence="1">Nucleus</location>
    </subcellularLocation>
</comment>
<dbReference type="CDD" id="cd11444">
    <property type="entry name" value="bHLH_AtIBH1_like"/>
    <property type="match status" value="1"/>
</dbReference>
<evidence type="ECO:0000256" key="5">
    <source>
        <dbReference type="SAM" id="MobiDB-lite"/>
    </source>
</evidence>
<dbReference type="InterPro" id="IPR044660">
    <property type="entry name" value="IBH1-like"/>
</dbReference>
<proteinExistence type="predicted"/>
<sequence>MASSPASRGKEVRLTADRVLAVSAKGTTRWSRAILARRLSLRVRKVKKARVTATRESRLRRKKELSMREKIKSSSPVEKRMRVLSRLVPGCRKASCTNLLEEANDYIAALQMQVKAMAAITEILAAGAAVSPANS</sequence>
<evidence type="ECO:0000313" key="6">
    <source>
        <dbReference type="EMBL" id="MBX50572.1"/>
    </source>
</evidence>
<accession>A0A2P2P763</accession>
<feature type="compositionally biased region" description="Basic and acidic residues" evidence="5">
    <location>
        <begin position="64"/>
        <end position="77"/>
    </location>
</feature>
<dbReference type="InterPro" id="IPR044549">
    <property type="entry name" value="bHLH_AtIBH1-like"/>
</dbReference>
<keyword evidence="2" id="KW-0805">Transcription regulation</keyword>
<dbReference type="AlphaFoldDB" id="A0A2P2P763"/>
<dbReference type="GO" id="GO:0005634">
    <property type="term" value="C:nucleus"/>
    <property type="evidence" value="ECO:0007669"/>
    <property type="project" value="UniProtKB-SubCell"/>
</dbReference>
<dbReference type="GO" id="GO:0000976">
    <property type="term" value="F:transcription cis-regulatory region binding"/>
    <property type="evidence" value="ECO:0007669"/>
    <property type="project" value="UniProtKB-ARBA"/>
</dbReference>
<dbReference type="EMBL" id="GGEC01070088">
    <property type="protein sequence ID" value="MBX50572.1"/>
    <property type="molecule type" value="Transcribed_RNA"/>
</dbReference>
<evidence type="ECO:0000256" key="4">
    <source>
        <dbReference type="ARBA" id="ARBA00023242"/>
    </source>
</evidence>
<organism evidence="6">
    <name type="scientific">Rhizophora mucronata</name>
    <name type="common">Asiatic mangrove</name>
    <dbReference type="NCBI Taxonomy" id="61149"/>
    <lineage>
        <taxon>Eukaryota</taxon>
        <taxon>Viridiplantae</taxon>
        <taxon>Streptophyta</taxon>
        <taxon>Embryophyta</taxon>
        <taxon>Tracheophyta</taxon>
        <taxon>Spermatophyta</taxon>
        <taxon>Magnoliopsida</taxon>
        <taxon>eudicotyledons</taxon>
        <taxon>Gunneridae</taxon>
        <taxon>Pentapetalae</taxon>
        <taxon>rosids</taxon>
        <taxon>fabids</taxon>
        <taxon>Malpighiales</taxon>
        <taxon>Rhizophoraceae</taxon>
        <taxon>Rhizophora</taxon>
    </lineage>
</organism>
<evidence type="ECO:0000256" key="3">
    <source>
        <dbReference type="ARBA" id="ARBA00023163"/>
    </source>
</evidence>
<keyword evidence="3" id="KW-0804">Transcription</keyword>
<dbReference type="PANTHER" id="PTHR33124">
    <property type="entry name" value="TRANSCRIPTION FACTOR IBH1-LIKE 1"/>
    <property type="match status" value="1"/>
</dbReference>
<name>A0A2P2P763_RHIMU</name>
<evidence type="ECO:0000256" key="1">
    <source>
        <dbReference type="ARBA" id="ARBA00004123"/>
    </source>
</evidence>
<dbReference type="PANTHER" id="PTHR33124:SF41">
    <property type="entry name" value="TRANSCRIPTION FACTOR BHLH149"/>
    <property type="match status" value="1"/>
</dbReference>
<dbReference type="GO" id="GO:0006355">
    <property type="term" value="P:regulation of DNA-templated transcription"/>
    <property type="evidence" value="ECO:0007669"/>
    <property type="project" value="InterPro"/>
</dbReference>
<dbReference type="GO" id="GO:0046983">
    <property type="term" value="F:protein dimerization activity"/>
    <property type="evidence" value="ECO:0007669"/>
    <property type="project" value="InterPro"/>
</dbReference>
<reference evidence="6" key="1">
    <citation type="submission" date="2018-02" db="EMBL/GenBank/DDBJ databases">
        <title>Rhizophora mucronata_Transcriptome.</title>
        <authorList>
            <person name="Meera S.P."/>
            <person name="Sreeshan A."/>
            <person name="Augustine A."/>
        </authorList>
    </citation>
    <scope>NUCLEOTIDE SEQUENCE</scope>
    <source>
        <tissue evidence="6">Leaf</tissue>
    </source>
</reference>